<dbReference type="InterPro" id="IPR045155">
    <property type="entry name" value="Beta-lactam_cat"/>
</dbReference>
<protein>
    <recommendedName>
        <fullName evidence="1">Beta-lactamase</fullName>
    </recommendedName>
    <alternativeName>
        <fullName evidence="2">Penicillinase</fullName>
    </alternativeName>
</protein>
<reference evidence="4 5" key="1">
    <citation type="submission" date="2020-07" db="EMBL/GenBank/DDBJ databases">
        <title>A bifunctional nitrone conjugated secondary metabolite targeting the ribosome.</title>
        <authorList>
            <person name="Limbrick E.M."/>
            <person name="Graf M."/>
            <person name="Derewacz D.K."/>
            <person name="Nguyen F."/>
            <person name="Spraggins J.M."/>
            <person name="Wieland M."/>
            <person name="Ynigez-Gutierrez A.E."/>
            <person name="Reisman B.J."/>
            <person name="Zinshteyn B."/>
            <person name="McCulloch K."/>
            <person name="Iverson T.M."/>
            <person name="Green R."/>
            <person name="Wilson D.N."/>
            <person name="Bachmann B.O."/>
        </authorList>
    </citation>
    <scope>NUCLEOTIDE SEQUENCE [LARGE SCALE GENOMIC DNA]</scope>
    <source>
        <strain evidence="5">aurantiaca</strain>
    </source>
</reference>
<evidence type="ECO:0000259" key="3">
    <source>
        <dbReference type="Pfam" id="PF13354"/>
    </source>
</evidence>
<dbReference type="InterPro" id="IPR012338">
    <property type="entry name" value="Beta-lactam/transpept-like"/>
</dbReference>
<evidence type="ECO:0000256" key="2">
    <source>
        <dbReference type="ARBA" id="ARBA00030171"/>
    </source>
</evidence>
<dbReference type="InterPro" id="IPR000871">
    <property type="entry name" value="Beta-lactam_class-A"/>
</dbReference>
<sequence length="364" mass="37438">MSDRRAHGKRRLRLGWRDGRSVTTHGETRVTIRVNRRAALGIGTVATAGTVLGAAAPASAAGRPRAAATPAEAAAQVAAGYAQETARAGGNWQAYVSVANGSAAPLVAVADEADRRIEAYSVNKIAVAVAVLDKVDRGLLTLAQRVDVTASIVIPGGDGIFSLDGAYPSSVTLGHALAALLTVSDDTAVRLCGLVCPAAELNQILVAKGFPNTQVQPVANPNRFYLGTSTPRETHDLLRKLVGGTLLSASSTAFLLGLLRSPIAFTDGVRREMSSTERARVATKAGWFDTARHEAGIVFDAAGAPVLTYALFADGQAGAGDFGATHPAVQARARLGRVFLTAVAGLAGVGPAHRAVVQRPSNGG</sequence>
<dbReference type="Gene3D" id="3.40.710.10">
    <property type="entry name" value="DD-peptidase/beta-lactamase superfamily"/>
    <property type="match status" value="1"/>
</dbReference>
<dbReference type="GO" id="GO:0008800">
    <property type="term" value="F:beta-lactamase activity"/>
    <property type="evidence" value="ECO:0007669"/>
    <property type="project" value="InterPro"/>
</dbReference>
<dbReference type="InterPro" id="IPR006311">
    <property type="entry name" value="TAT_signal"/>
</dbReference>
<dbReference type="EMBL" id="CP058322">
    <property type="protein sequence ID" value="QLD24685.1"/>
    <property type="molecule type" value="Genomic_DNA"/>
</dbReference>
<dbReference type="PANTHER" id="PTHR35333:SF3">
    <property type="entry name" value="BETA-LACTAMASE-TYPE TRANSPEPTIDASE FOLD CONTAINING PROTEIN"/>
    <property type="match status" value="1"/>
</dbReference>
<dbReference type="GO" id="GO:0030655">
    <property type="term" value="P:beta-lactam antibiotic catabolic process"/>
    <property type="evidence" value="ECO:0007669"/>
    <property type="project" value="InterPro"/>
</dbReference>
<dbReference type="Pfam" id="PF13354">
    <property type="entry name" value="Beta-lactamase2"/>
    <property type="match status" value="1"/>
</dbReference>
<dbReference type="Proteomes" id="UP000509335">
    <property type="component" value="Chromosome"/>
</dbReference>
<organism evidence="4 5">
    <name type="scientific">Micromonospora carbonacea</name>
    <dbReference type="NCBI Taxonomy" id="47853"/>
    <lineage>
        <taxon>Bacteria</taxon>
        <taxon>Bacillati</taxon>
        <taxon>Actinomycetota</taxon>
        <taxon>Actinomycetes</taxon>
        <taxon>Micromonosporales</taxon>
        <taxon>Micromonosporaceae</taxon>
        <taxon>Micromonospora</taxon>
    </lineage>
</organism>
<accession>A0A7H8XIR2</accession>
<evidence type="ECO:0000313" key="5">
    <source>
        <dbReference type="Proteomes" id="UP000509335"/>
    </source>
</evidence>
<evidence type="ECO:0000256" key="1">
    <source>
        <dbReference type="ARBA" id="ARBA00018879"/>
    </source>
</evidence>
<dbReference type="GO" id="GO:0046677">
    <property type="term" value="P:response to antibiotic"/>
    <property type="evidence" value="ECO:0007669"/>
    <property type="project" value="InterPro"/>
</dbReference>
<dbReference type="KEGG" id="mcab:HXZ27_11135"/>
<dbReference type="AlphaFoldDB" id="A0A7H8XIR2"/>
<evidence type="ECO:0000313" key="4">
    <source>
        <dbReference type="EMBL" id="QLD24685.1"/>
    </source>
</evidence>
<dbReference type="PANTHER" id="PTHR35333">
    <property type="entry name" value="BETA-LACTAMASE"/>
    <property type="match status" value="1"/>
</dbReference>
<dbReference type="PROSITE" id="PS51318">
    <property type="entry name" value="TAT"/>
    <property type="match status" value="1"/>
</dbReference>
<feature type="domain" description="Beta-lactamase class A catalytic" evidence="3">
    <location>
        <begin position="112"/>
        <end position="309"/>
    </location>
</feature>
<proteinExistence type="predicted"/>
<name>A0A7H8XIR2_9ACTN</name>
<keyword evidence="4" id="KW-0378">Hydrolase</keyword>
<dbReference type="SUPFAM" id="SSF56601">
    <property type="entry name" value="beta-lactamase/transpeptidase-like"/>
    <property type="match status" value="1"/>
</dbReference>
<gene>
    <name evidence="4" type="ORF">HXZ27_11135</name>
</gene>